<dbReference type="EMBL" id="WVUK01000064">
    <property type="protein sequence ID" value="KAF7489603.1"/>
    <property type="molecule type" value="Genomic_DNA"/>
</dbReference>
<feature type="compositionally biased region" description="Basic and acidic residues" evidence="4">
    <location>
        <begin position="1437"/>
        <end position="1451"/>
    </location>
</feature>
<reference evidence="10" key="3">
    <citation type="submission" date="2022-06" db="UniProtKB">
        <authorList>
            <consortium name="EnsemblMetazoa"/>
        </authorList>
    </citation>
    <scope>IDENTIFICATION</scope>
</reference>
<feature type="region of interest" description="Disordered" evidence="4">
    <location>
        <begin position="1430"/>
        <end position="1467"/>
    </location>
</feature>
<dbReference type="Gene3D" id="2.180.10.10">
    <property type="entry name" value="RHS repeat-associated core"/>
    <property type="match status" value="1"/>
</dbReference>
<sequence>MCITSPDPIDILLRKHSQRPSSSSPSSSSFFQKVSFLIDDGSVQSYAQKEVYSPKRAAIIRGKVVSNELNGLIGIRVSVLNDLKYGFTLTRSDGQFDILVNGGGFITLQFQRNPFYPIKKSVWVDWNSITIIPNPIVMHLDGPSSSINTSGQDFNGNVQQRYINHRQSSPSNNQSSMNILNLFTRAGFNENNWLERISMSNVKKPIGAKSIDSEMQNCLEHDYDRMKPTIIEIDPFQSSNKFITLMSQDDGSICEDGQNNCIIGENQIIHHRLRIGSTRTNLIYQSSKTDGFGSIIDLQLTSTIVPQSLRFVLLRIVIEGIHYEKIFESDPNIRTRFVWNKRNVYKQKVFGFTQAKIYVGYSYNHCSKVLWTGLTKKISGFEMEITNVGGWNLEFHHRYNPTDGILQFGSGRMISFKDDQRIPLIAKMIAGLDGQSRSFECTNDESDEHCGSNLNRARFFSLNSLTSSPDGSIFVGDANLIRRIRSDNQKIETIFKFQSLLDSSFGPNHHRQYQQKLQANTNYDYRLAFNSIDNSLYVSYPSRFQIFKIQIQEKHDENNHQEITVSEPEIVIGTGQQCFPHDHFDCYDGRLGTEVQLIYPKDLAFGSDGTIFFIDGSTIRMQDSNGRVRLIVGHFSRRQWRPISCHRSHPSFSIKLIWPTSLAINPIDGALYFVDNHSLMRLDHNLQVSIIAGHPSFCLDNFDTNPQPIQHQQHHRKQSKCQQKRQQSASIDEWLQCQRLLFDNIVFDPSGQLYLTEIGQLQSNRIFSLTLNNGMLRHIAGYYRRTDRMNSNHCPIEKCIDMAGENCTCLIANANDDDDYDQAKTYYNDGLVDQIEAIALRTRFHSITSMTVIGDGTVYLADEGSLRIYSLRSYLPELNEQNEIKILQPNTGKMFIFDREGFHLRTRNILTGRTLYNFLYNRGGQNDDGDIDAQLAEVIDFSGHKLSFIRNDRSGTRSITISTTSGVKCTATLDSKLSGSWLHSFTDEANRTEIFNYYPNGLVRSRYDLSTGQIWFHRYDESDGRLKELIEPDGSRLTIIELIDQQQNRLISSIHSPLIGRNDNIDFVENPSLHQHLHHHQHSSKDRRSSSASTVPLSLLSEIATDHQEIIDSIIKIESKNLRLLESLTQSNQFVVVDANQDDSLMLNTTFGLFNVHLDGHSSTLAHELLPLQAQLFSPISKFRLTPSSTSASSMTSSNLVYHQELRSSRSSSSSLLQPLSIEIDYVLRLKSSFIDSVVKSLTIVTNPSFSSNSNQSFSSREYKIEYDWNTNREIYFNQSNQPILFLQYDDYGRPIQWSPSDVSQEGRSNYHYDSRRYSMPSSSSSNDDALIGWLAHKVSYYSSSSTSSPFSSSSSSSSSLNVGIENYRLGLFETLQNGNLPVTEHHQRDSYGRLTELRRADTIIRYGYDDHVAVKDDKIGEIKIVSGLNANNNNNKNDHQNQNRNDRIYQDDGANSNNNNDGSNEIHRFVDRLPSTITMSSGHRYRIESDSSDPQRFRSILLPNGSRHNLSISMVFGHRKFIYCPPSIRFTPNSNDGNDNGGDGDVSDDIFGARSNQKHLNAENNAAGSNSDSNVLFQTLSFSPLSHCYQNYYETYQPELSSKLLLRILPHDSGKIAYQYRQKSTNSREFFKEYSRFNDVDLRVDRIIQGNGLNEIWYDSLTNRVVFGLSWNDRYHFGVQYKYAKSSGLLKHQSYVSLDGHRTFSSNDSIREPKKHPLIYSYRYDGQKRLRSIQVKLETINLASIDYSYSNNDGRIESISDLRYFERSPNETLLGDGIALFVKRYDDASSEILDDGLRVRRRIRHHSLTVSDKEIFRSDHIHDQYGRLIQTRTFLRHLNAKKISSTNYTYDDVGQLIETQSREHWRFHYDPNGNLITIVRNRTGNRIDFQYDHSDRLTLRLNRHHQHSRLKLSSTQPSSSPIVTIETPYVYDLRGFLVRRGDEHFIYNNLGHIVQAFASKRYKIDYFYDHLGRLISRGDHLRNQTQFFYGNPLKPSLITHMINNADGSVQTLIYDDDDDSLVMIKSNSEQFYVICDPTRTPTLIFDHRGEIVKEINRSPFGHVVFDSNPNFHLPVDFHGGYKDPQTGLVYLGPNQIYDTFTGRYFTPQIQRITENNLLRDPRLIHRYLFQLNDPIGFGATRISFENNQFASLRSIENFLKRQTSALMQKNLHSPPMLIPRANKPFDRSVSRMKSINFNLINSIVERNFENFLLFPNDYYSRFIREDWTSVNSDSFKLLAWRSKRNPLGFGTIVSAKRDPVSKQNILHIDYVSGLSNKSLKDSVIFLLNGSIILDKHFIMGGEDYFFLLKRTDRMGNHTKVIEKLEAFKTFAEAVITFKETHSNDISTKQSILEAQIYFKRVSMFLIIRYGSEWSVQQEQDRLMRLAKQYAYQQRLIQEHWSITNGLMFGKNLWSESERKFLASTTSSVTSTSRTKNKDQRWFGWWLNSGNNNNDNNNNKNNNYGPTRLELFHSTELLADDPSNVVLNSRSFSSTR</sequence>
<dbReference type="SUPFAM" id="SSF101898">
    <property type="entry name" value="NHL repeat"/>
    <property type="match status" value="1"/>
</dbReference>
<dbReference type="InterPro" id="IPR057627">
    <property type="entry name" value="FN-plug_TEN1-4"/>
</dbReference>
<organism evidence="9">
    <name type="scientific">Sarcoptes scabiei</name>
    <name type="common">Itch mite</name>
    <name type="synonym">Acarus scabiei</name>
    <dbReference type="NCBI Taxonomy" id="52283"/>
    <lineage>
        <taxon>Eukaryota</taxon>
        <taxon>Metazoa</taxon>
        <taxon>Ecdysozoa</taxon>
        <taxon>Arthropoda</taxon>
        <taxon>Chelicerata</taxon>
        <taxon>Arachnida</taxon>
        <taxon>Acari</taxon>
        <taxon>Acariformes</taxon>
        <taxon>Sarcoptiformes</taxon>
        <taxon>Astigmata</taxon>
        <taxon>Psoroptidia</taxon>
        <taxon>Sarcoptoidea</taxon>
        <taxon>Sarcoptidae</taxon>
        <taxon>Sarcoptinae</taxon>
        <taxon>Sarcoptes</taxon>
    </lineage>
</organism>
<protein>
    <submittedName>
        <fullName evidence="9">Teneurin-a</fullName>
    </submittedName>
</protein>
<gene>
    <name evidence="9" type="primary">SSS_209g</name>
    <name evidence="9" type="ORF">SSS_209</name>
</gene>
<proteinExistence type="predicted"/>
<dbReference type="Proteomes" id="UP000070412">
    <property type="component" value="Unassembled WGS sequence"/>
</dbReference>
<feature type="domain" description="Teneurin NHL" evidence="7">
    <location>
        <begin position="424"/>
        <end position="712"/>
    </location>
</feature>
<evidence type="ECO:0000256" key="1">
    <source>
        <dbReference type="ARBA" id="ARBA00022536"/>
    </source>
</evidence>
<name>A0A834R493_SARSC</name>
<evidence type="ECO:0000313" key="10">
    <source>
        <dbReference type="EnsemblMetazoa" id="KAF7489603.1"/>
    </source>
</evidence>
<dbReference type="InterPro" id="IPR011042">
    <property type="entry name" value="6-blade_b-propeller_TolB-like"/>
</dbReference>
<feature type="domain" description="Teneurin-like YD-shell" evidence="8">
    <location>
        <begin position="882"/>
        <end position="1315"/>
    </location>
</feature>
<keyword evidence="3" id="KW-1015">Disulfide bond</keyword>
<feature type="domain" description="Teneurin-like YD-shell" evidence="8">
    <location>
        <begin position="1680"/>
        <end position="2136"/>
    </location>
</feature>
<evidence type="ECO:0000313" key="9">
    <source>
        <dbReference type="EMBL" id="KAF7489603.1"/>
    </source>
</evidence>
<dbReference type="Pfam" id="PF25021">
    <property type="entry name" value="TEN_NHL"/>
    <property type="match status" value="1"/>
</dbReference>
<keyword evidence="2" id="KW-0677">Repeat</keyword>
<feature type="domain" description="Teneurin TTR-like" evidence="6">
    <location>
        <begin position="53"/>
        <end position="138"/>
    </location>
</feature>
<evidence type="ECO:0000256" key="2">
    <source>
        <dbReference type="ARBA" id="ARBA00022737"/>
    </source>
</evidence>
<dbReference type="PANTHER" id="PTHR11219">
    <property type="entry name" value="TENEURIN AND N-ACETYLGLUCOSAMINE-1-PHOSPHODIESTER ALPHA-N-ACETYLGLUCOSAMINIDASE"/>
    <property type="match status" value="1"/>
</dbReference>
<feature type="domain" description="Teneurin 1-4-like FN-plug" evidence="5">
    <location>
        <begin position="297"/>
        <end position="371"/>
    </location>
</feature>
<dbReference type="Pfam" id="PF25023">
    <property type="entry name" value="TEN_YD-shell"/>
    <property type="match status" value="2"/>
</dbReference>
<reference evidence="9" key="2">
    <citation type="submission" date="2020-01" db="EMBL/GenBank/DDBJ databases">
        <authorList>
            <person name="Korhonen P.K.K."/>
            <person name="Guangxu M.G."/>
            <person name="Wang T.W."/>
            <person name="Stroehlein A.J.S."/>
            <person name="Young N.D."/>
            <person name="Ang C.-S.A."/>
            <person name="Fernando D.W.F."/>
            <person name="Lu H.L."/>
            <person name="Taylor S.T."/>
            <person name="Ehtesham M.E.M."/>
            <person name="Najaraj S.H.N."/>
            <person name="Harsha G.H.G."/>
            <person name="Madugundu A.M."/>
            <person name="Renuse S.R."/>
            <person name="Holt D.H."/>
            <person name="Pandey A.P."/>
            <person name="Papenfuss A.P."/>
            <person name="Gasser R.B.G."/>
            <person name="Fischer K.F."/>
        </authorList>
    </citation>
    <scope>NUCLEOTIDE SEQUENCE</scope>
    <source>
        <strain evidence="9">SSS_KF_BRIS2020</strain>
    </source>
</reference>
<evidence type="ECO:0000259" key="7">
    <source>
        <dbReference type="Pfam" id="PF25021"/>
    </source>
</evidence>
<dbReference type="Pfam" id="PF24329">
    <property type="entry name" value="FN-plug_TEN1-4"/>
    <property type="match status" value="1"/>
</dbReference>
<feature type="compositionally biased region" description="Low complexity" evidence="4">
    <location>
        <begin position="1452"/>
        <end position="1464"/>
    </location>
</feature>
<dbReference type="Pfam" id="PF25020">
    <property type="entry name" value="TTR_TEN1-4"/>
    <property type="match status" value="1"/>
</dbReference>
<dbReference type="Gene3D" id="2.120.10.30">
    <property type="entry name" value="TolB, C-terminal domain"/>
    <property type="match status" value="1"/>
</dbReference>
<evidence type="ECO:0000256" key="4">
    <source>
        <dbReference type="SAM" id="MobiDB-lite"/>
    </source>
</evidence>
<dbReference type="InterPro" id="IPR056823">
    <property type="entry name" value="TEN-like_YD-shell"/>
</dbReference>
<dbReference type="PANTHER" id="PTHR11219:SF69">
    <property type="entry name" value="TENEURIN-A"/>
    <property type="match status" value="1"/>
</dbReference>
<evidence type="ECO:0000259" key="6">
    <source>
        <dbReference type="Pfam" id="PF25020"/>
    </source>
</evidence>
<keyword evidence="11" id="KW-1185">Reference proteome</keyword>
<evidence type="ECO:0000313" key="11">
    <source>
        <dbReference type="Proteomes" id="UP000070412"/>
    </source>
</evidence>
<dbReference type="GO" id="GO:0008045">
    <property type="term" value="P:motor neuron axon guidance"/>
    <property type="evidence" value="ECO:0007669"/>
    <property type="project" value="TreeGrafter"/>
</dbReference>
<dbReference type="InterPro" id="IPR051216">
    <property type="entry name" value="Teneurin"/>
</dbReference>
<evidence type="ECO:0000259" key="5">
    <source>
        <dbReference type="Pfam" id="PF24329"/>
    </source>
</evidence>
<evidence type="ECO:0000259" key="8">
    <source>
        <dbReference type="Pfam" id="PF25023"/>
    </source>
</evidence>
<dbReference type="InterPro" id="IPR056820">
    <property type="entry name" value="TEN_TTR-like"/>
</dbReference>
<dbReference type="InterPro" id="IPR056822">
    <property type="entry name" value="TEN_NHL"/>
</dbReference>
<reference evidence="11" key="1">
    <citation type="journal article" date="2020" name="PLoS Negl. Trop. Dis.">
        <title>High-quality nuclear genome for Sarcoptes scabiei-A critical resource for a neglected parasite.</title>
        <authorList>
            <person name="Korhonen P.K."/>
            <person name="Gasser R.B."/>
            <person name="Ma G."/>
            <person name="Wang T."/>
            <person name="Stroehlein A.J."/>
            <person name="Young N.D."/>
            <person name="Ang C.S."/>
            <person name="Fernando D.D."/>
            <person name="Lu H.C."/>
            <person name="Taylor S."/>
            <person name="Reynolds S.L."/>
            <person name="Mofiz E."/>
            <person name="Najaraj S.H."/>
            <person name="Gowda H."/>
            <person name="Madugundu A."/>
            <person name="Renuse S."/>
            <person name="Holt D."/>
            <person name="Pandey A."/>
            <person name="Papenfuss A.T."/>
            <person name="Fischer K."/>
        </authorList>
    </citation>
    <scope>NUCLEOTIDE SEQUENCE [LARGE SCALE GENOMIC DNA]</scope>
</reference>
<accession>A0A834R493</accession>
<dbReference type="EnsemblMetazoa" id="SSS_209s_mrna">
    <property type="protein sequence ID" value="KAF7489603.1"/>
    <property type="gene ID" value="SSS_209"/>
</dbReference>
<keyword evidence="1" id="KW-0245">EGF-like domain</keyword>
<evidence type="ECO:0000256" key="3">
    <source>
        <dbReference type="ARBA" id="ARBA00023157"/>
    </source>
</evidence>
<dbReference type="OrthoDB" id="442731at2759"/>